<protein>
    <submittedName>
        <fullName evidence="3">YciI family protein</fullName>
    </submittedName>
</protein>
<reference evidence="3" key="1">
    <citation type="journal article" date="2014" name="Int. J. Syst. Evol. Microbiol.">
        <title>Complete genome of a new Firmicutes species belonging to the dominant human colonic microbiota ('Ruminococcus bicirculans') reveals two chromosomes and a selective capacity to utilize plant glucans.</title>
        <authorList>
            <consortium name="NISC Comparative Sequencing Program"/>
            <person name="Wegmann U."/>
            <person name="Louis P."/>
            <person name="Goesmann A."/>
            <person name="Henrissat B."/>
            <person name="Duncan S.H."/>
            <person name="Flint H.J."/>
        </authorList>
    </citation>
    <scope>NUCLEOTIDE SEQUENCE</scope>
    <source>
        <strain evidence="3">JCM 17590</strain>
    </source>
</reference>
<dbReference type="InterPro" id="IPR005545">
    <property type="entry name" value="YCII"/>
</dbReference>
<dbReference type="SUPFAM" id="SSF54909">
    <property type="entry name" value="Dimeric alpha+beta barrel"/>
    <property type="match status" value="1"/>
</dbReference>
<proteinExistence type="inferred from homology"/>
<dbReference type="Gene3D" id="3.30.70.1060">
    <property type="entry name" value="Dimeric alpha+beta barrel"/>
    <property type="match status" value="1"/>
</dbReference>
<comment type="caution">
    <text evidence="3">The sequence shown here is derived from an EMBL/GenBank/DDBJ whole genome shotgun (WGS) entry which is preliminary data.</text>
</comment>
<comment type="similarity">
    <text evidence="1">Belongs to the YciI family.</text>
</comment>
<evidence type="ECO:0000313" key="3">
    <source>
        <dbReference type="EMBL" id="GAA4154063.1"/>
    </source>
</evidence>
<dbReference type="EMBL" id="BAABBV010000001">
    <property type="protein sequence ID" value="GAA4154063.1"/>
    <property type="molecule type" value="Genomic_DNA"/>
</dbReference>
<feature type="domain" description="YCII-related" evidence="2">
    <location>
        <begin position="30"/>
        <end position="113"/>
    </location>
</feature>
<keyword evidence="4" id="KW-1185">Reference proteome</keyword>
<dbReference type="Proteomes" id="UP001415169">
    <property type="component" value="Unassembled WGS sequence"/>
</dbReference>
<accession>A0ABP7ZD65</accession>
<dbReference type="PANTHER" id="PTHR35174:SF3">
    <property type="entry name" value="BLL7171 PROTEIN"/>
    <property type="match status" value="1"/>
</dbReference>
<reference evidence="3" key="2">
    <citation type="submission" date="2023-12" db="EMBL/GenBank/DDBJ databases">
        <authorList>
            <person name="Sun Q."/>
            <person name="Inoue M."/>
        </authorList>
    </citation>
    <scope>NUCLEOTIDE SEQUENCE</scope>
    <source>
        <strain evidence="3">JCM 17590</strain>
    </source>
</reference>
<evidence type="ECO:0000259" key="2">
    <source>
        <dbReference type="Pfam" id="PF03795"/>
    </source>
</evidence>
<dbReference type="Pfam" id="PF03795">
    <property type="entry name" value="YCII"/>
    <property type="match status" value="1"/>
</dbReference>
<dbReference type="InterPro" id="IPR011008">
    <property type="entry name" value="Dimeric_a/b-barrel"/>
</dbReference>
<gene>
    <name evidence="3" type="ORF">GCM10022286_01170</name>
</gene>
<sequence>MKVAKYVALIFGDEDVWLNSDEATTSAILSEYGRFHEEYGRHLVGSGQLKPNSTAKLIRTTGDEYTVTDGAFGETKEALGGYYVIEADDEATALEIAKHVPAPGGFVELRPLVDLG</sequence>
<evidence type="ECO:0000256" key="1">
    <source>
        <dbReference type="ARBA" id="ARBA00007689"/>
    </source>
</evidence>
<organism evidence="3 4">
    <name type="scientific">Gryllotalpicola daejeonensis</name>
    <dbReference type="NCBI Taxonomy" id="993087"/>
    <lineage>
        <taxon>Bacteria</taxon>
        <taxon>Bacillati</taxon>
        <taxon>Actinomycetota</taxon>
        <taxon>Actinomycetes</taxon>
        <taxon>Micrococcales</taxon>
        <taxon>Microbacteriaceae</taxon>
        <taxon>Gryllotalpicola</taxon>
    </lineage>
</organism>
<name>A0ABP7ZD65_9MICO</name>
<dbReference type="PANTHER" id="PTHR35174">
    <property type="entry name" value="BLL7171 PROTEIN-RELATED"/>
    <property type="match status" value="1"/>
</dbReference>
<evidence type="ECO:0000313" key="4">
    <source>
        <dbReference type="Proteomes" id="UP001415169"/>
    </source>
</evidence>